<dbReference type="InterPro" id="IPR000626">
    <property type="entry name" value="Ubiquitin-like_dom"/>
</dbReference>
<dbReference type="PANTHER" id="PTHR12943:SF27">
    <property type="entry name" value="HOMOCYSTEINE-INDUCED ENDOPLASMIC RETICULUM PROTEIN, ISOFORM A"/>
    <property type="match status" value="1"/>
</dbReference>
<comment type="caution">
    <text evidence="9">The sequence shown here is derived from an EMBL/GenBank/DDBJ whole genome shotgun (WGS) entry which is preliminary data.</text>
</comment>
<dbReference type="InterPro" id="IPR039751">
    <property type="entry name" value="HERPUD1/2"/>
</dbReference>
<evidence type="ECO:0000259" key="8">
    <source>
        <dbReference type="PROSITE" id="PS50053"/>
    </source>
</evidence>
<dbReference type="FunFam" id="3.10.20.90:FF:000046">
    <property type="entry name" value="Homocysteine-responsive endoplasmic reticulum-resident ubiquitin-like domain member 2 protein"/>
    <property type="match status" value="1"/>
</dbReference>
<dbReference type="GO" id="GO:0030968">
    <property type="term" value="P:endoplasmic reticulum unfolded protein response"/>
    <property type="evidence" value="ECO:0007669"/>
    <property type="project" value="TreeGrafter"/>
</dbReference>
<evidence type="ECO:0000256" key="6">
    <source>
        <dbReference type="SAM" id="MobiDB-lite"/>
    </source>
</evidence>
<keyword evidence="2 7" id="KW-0812">Transmembrane</keyword>
<evidence type="ECO:0000256" key="2">
    <source>
        <dbReference type="ARBA" id="ARBA00022692"/>
    </source>
</evidence>
<feature type="compositionally biased region" description="Low complexity" evidence="6">
    <location>
        <begin position="294"/>
        <end position="308"/>
    </location>
</feature>
<gene>
    <name evidence="9" type="ORF">MGAL_10B069413</name>
</gene>
<name>A0A8B6GYD7_MYTGA</name>
<accession>A0A8B6GYD7</accession>
<reference evidence="9" key="1">
    <citation type="submission" date="2018-11" db="EMBL/GenBank/DDBJ databases">
        <authorList>
            <person name="Alioto T."/>
            <person name="Alioto T."/>
        </authorList>
    </citation>
    <scope>NUCLEOTIDE SEQUENCE</scope>
</reference>
<dbReference type="AlphaFoldDB" id="A0A8B6GYD7"/>
<comment type="subcellular location">
    <subcellularLocation>
        <location evidence="1">Membrane</location>
    </subcellularLocation>
</comment>
<dbReference type="GO" id="GO:0016020">
    <property type="term" value="C:membrane"/>
    <property type="evidence" value="ECO:0007669"/>
    <property type="project" value="UniProtKB-SubCell"/>
</dbReference>
<dbReference type="PROSITE" id="PS50053">
    <property type="entry name" value="UBIQUITIN_2"/>
    <property type="match status" value="1"/>
</dbReference>
<organism evidence="9 10">
    <name type="scientific">Mytilus galloprovincialis</name>
    <name type="common">Mediterranean mussel</name>
    <dbReference type="NCBI Taxonomy" id="29158"/>
    <lineage>
        <taxon>Eukaryota</taxon>
        <taxon>Metazoa</taxon>
        <taxon>Spiralia</taxon>
        <taxon>Lophotrochozoa</taxon>
        <taxon>Mollusca</taxon>
        <taxon>Bivalvia</taxon>
        <taxon>Autobranchia</taxon>
        <taxon>Pteriomorphia</taxon>
        <taxon>Mytilida</taxon>
        <taxon>Mytiloidea</taxon>
        <taxon>Mytilidae</taxon>
        <taxon>Mytilinae</taxon>
        <taxon>Mytilus</taxon>
    </lineage>
</organism>
<dbReference type="SUPFAM" id="SSF54236">
    <property type="entry name" value="Ubiquitin-like"/>
    <property type="match status" value="1"/>
</dbReference>
<evidence type="ECO:0000256" key="5">
    <source>
        <dbReference type="ARBA" id="ARBA00023230"/>
    </source>
</evidence>
<keyword evidence="4 7" id="KW-0472">Membrane</keyword>
<dbReference type="EMBL" id="UYJE01009233">
    <property type="protein sequence ID" value="VDI71520.1"/>
    <property type="molecule type" value="Genomic_DNA"/>
</dbReference>
<dbReference type="OrthoDB" id="21589at2759"/>
<evidence type="ECO:0000256" key="4">
    <source>
        <dbReference type="ARBA" id="ARBA00023136"/>
    </source>
</evidence>
<keyword evidence="5" id="KW-0834">Unfolded protein response</keyword>
<evidence type="ECO:0000313" key="9">
    <source>
        <dbReference type="EMBL" id="VDI71520.1"/>
    </source>
</evidence>
<feature type="compositionally biased region" description="Low complexity" evidence="6">
    <location>
        <begin position="316"/>
        <end position="327"/>
    </location>
</feature>
<dbReference type="Gene3D" id="3.10.20.90">
    <property type="entry name" value="Phosphatidylinositol 3-kinase Catalytic Subunit, Chain A, domain 1"/>
    <property type="match status" value="1"/>
</dbReference>
<dbReference type="CDD" id="cd01790">
    <property type="entry name" value="Ubl_HERP"/>
    <property type="match status" value="1"/>
</dbReference>
<feature type="region of interest" description="Disordered" evidence="6">
    <location>
        <begin position="90"/>
        <end position="114"/>
    </location>
</feature>
<keyword evidence="10" id="KW-1185">Reference proteome</keyword>
<evidence type="ECO:0000256" key="3">
    <source>
        <dbReference type="ARBA" id="ARBA00022989"/>
    </source>
</evidence>
<sequence length="361" mass="41504">MDFAELPVTLVIKAPNQRVGDHTVECMLGWTVKKLKAHLEEVYPSKPKETHQKLIYSGKLLQDHLLLKDVIRQDNTQTHHTVHLVCNHESQERISPQSVSTASPTVNTMPNTDGLRYRNNTPSVQQNNYYGAVPSTSQPQPQPQMMSQAGMTQEQYMVMMQTYYNQMAAQYMQYYQTGAFPDMANIQIAAQDITPQNPQELVQPNNGQNQQDDNQNVILDARGRVVENVDNDDEFGQHDWLDYIYTFSRFMVLISIVYFYSNFTRFAVVALFFFIVYLYQTGFFRVRRRQPVRQPQEPAQQQPENVQPDVQQNDNTEQPEPTEESTPQEPPKPSVISIAWSFFSTFFTSLIPSPPPAVNAN</sequence>
<dbReference type="InterPro" id="IPR029071">
    <property type="entry name" value="Ubiquitin-like_domsf"/>
</dbReference>
<evidence type="ECO:0000256" key="1">
    <source>
        <dbReference type="ARBA" id="ARBA00004370"/>
    </source>
</evidence>
<keyword evidence="3 7" id="KW-1133">Transmembrane helix</keyword>
<evidence type="ECO:0000313" key="10">
    <source>
        <dbReference type="Proteomes" id="UP000596742"/>
    </source>
</evidence>
<proteinExistence type="predicted"/>
<feature type="domain" description="Ubiquitin-like" evidence="8">
    <location>
        <begin position="8"/>
        <end position="79"/>
    </location>
</feature>
<dbReference type="Pfam" id="PF00240">
    <property type="entry name" value="ubiquitin"/>
    <property type="match status" value="1"/>
</dbReference>
<evidence type="ECO:0000256" key="7">
    <source>
        <dbReference type="SAM" id="Phobius"/>
    </source>
</evidence>
<feature type="transmembrane region" description="Helical" evidence="7">
    <location>
        <begin position="266"/>
        <end position="286"/>
    </location>
</feature>
<feature type="compositionally biased region" description="Polar residues" evidence="6">
    <location>
        <begin position="93"/>
        <end position="111"/>
    </location>
</feature>
<protein>
    <recommendedName>
        <fullName evidence="8">Ubiquitin-like domain-containing protein</fullName>
    </recommendedName>
</protein>
<dbReference type="PANTHER" id="PTHR12943">
    <property type="entry name" value="HOMOCYSTEINE-RESPONSIVE ENDOPLASMIC RETICULUM-RESIDENT UNIQUITIN-LIKE DOMAIN HERPUD PROTEIN FAMILY MEMBER"/>
    <property type="match status" value="1"/>
</dbReference>
<dbReference type="SMART" id="SM00213">
    <property type="entry name" value="UBQ"/>
    <property type="match status" value="1"/>
</dbReference>
<feature type="region of interest" description="Disordered" evidence="6">
    <location>
        <begin position="294"/>
        <end position="334"/>
    </location>
</feature>
<dbReference type="Proteomes" id="UP000596742">
    <property type="component" value="Unassembled WGS sequence"/>
</dbReference>